<name>A0A5Q0GX37_SACSY</name>
<dbReference type="Gene3D" id="3.10.180.10">
    <property type="entry name" value="2,3-Dihydroxybiphenyl 1,2-Dioxygenase, domain 1"/>
    <property type="match status" value="1"/>
</dbReference>
<accession>A0A5Q0GX37</accession>
<dbReference type="Pfam" id="PF18029">
    <property type="entry name" value="Glyoxalase_6"/>
    <property type="match status" value="1"/>
</dbReference>
<dbReference type="InterPro" id="IPR041581">
    <property type="entry name" value="Glyoxalase_6"/>
</dbReference>
<dbReference type="EMBL" id="CP034550">
    <property type="protein sequence ID" value="QFZ17902.1"/>
    <property type="molecule type" value="Genomic_DNA"/>
</dbReference>
<dbReference type="Proteomes" id="UP000325787">
    <property type="component" value="Chromosome"/>
</dbReference>
<keyword evidence="3" id="KW-1185">Reference proteome</keyword>
<organism evidence="2 3">
    <name type="scientific">Saccharothrix syringae</name>
    <name type="common">Nocardiopsis syringae</name>
    <dbReference type="NCBI Taxonomy" id="103733"/>
    <lineage>
        <taxon>Bacteria</taxon>
        <taxon>Bacillati</taxon>
        <taxon>Actinomycetota</taxon>
        <taxon>Actinomycetes</taxon>
        <taxon>Pseudonocardiales</taxon>
        <taxon>Pseudonocardiaceae</taxon>
        <taxon>Saccharothrix</taxon>
    </lineage>
</organism>
<sequence>MTVELQIAVDCADPARLAAFWSRALGYTTEDLPTDEWQAITDPSGTGPRILFHRVPEPKLTKNRLHLDVRVGGPRGTPKPTRRPLVDAAIPRLVSLGATHLRTVDDEEDYFAVLTDPESHEFCLC</sequence>
<evidence type="ECO:0000313" key="2">
    <source>
        <dbReference type="EMBL" id="QFZ17902.1"/>
    </source>
</evidence>
<dbReference type="InterPro" id="IPR029068">
    <property type="entry name" value="Glyas_Bleomycin-R_OHBP_Dase"/>
</dbReference>
<dbReference type="KEGG" id="ssyi:EKG83_10780"/>
<dbReference type="PANTHER" id="PTHR35908">
    <property type="entry name" value="HYPOTHETICAL FUSION PROTEIN"/>
    <property type="match status" value="1"/>
</dbReference>
<dbReference type="CDD" id="cd06587">
    <property type="entry name" value="VOC"/>
    <property type="match status" value="1"/>
</dbReference>
<dbReference type="PANTHER" id="PTHR35908:SF1">
    <property type="entry name" value="CONSERVED PROTEIN"/>
    <property type="match status" value="1"/>
</dbReference>
<dbReference type="AlphaFoldDB" id="A0A5Q0GX37"/>
<dbReference type="RefSeq" id="WP_033435824.1">
    <property type="nucleotide sequence ID" value="NZ_CP034550.1"/>
</dbReference>
<evidence type="ECO:0000259" key="1">
    <source>
        <dbReference type="Pfam" id="PF18029"/>
    </source>
</evidence>
<evidence type="ECO:0000313" key="3">
    <source>
        <dbReference type="Proteomes" id="UP000325787"/>
    </source>
</evidence>
<dbReference type="OrthoDB" id="3295209at2"/>
<dbReference type="SUPFAM" id="SSF54593">
    <property type="entry name" value="Glyoxalase/Bleomycin resistance protein/Dihydroxybiphenyl dioxygenase"/>
    <property type="match status" value="1"/>
</dbReference>
<gene>
    <name evidence="2" type="ORF">EKG83_10780</name>
</gene>
<protein>
    <submittedName>
        <fullName evidence="2">VOC family protein</fullName>
    </submittedName>
</protein>
<proteinExistence type="predicted"/>
<feature type="domain" description="Glyoxalase-like" evidence="1">
    <location>
        <begin position="6"/>
        <end position="125"/>
    </location>
</feature>
<reference evidence="3" key="1">
    <citation type="journal article" date="2021" name="Curr. Microbiol.">
        <title>Complete genome of nocamycin-producing strain Saccharothrix syringae NRRL B-16468 reveals the biosynthetic potential for secondary metabolites.</title>
        <authorList>
            <person name="Mo X."/>
            <person name="Yang S."/>
        </authorList>
    </citation>
    <scope>NUCLEOTIDE SEQUENCE [LARGE SCALE GENOMIC DNA]</scope>
    <source>
        <strain evidence="3">ATCC 51364 / DSM 43886 / JCM 6844 / KCTC 9398 / NBRC 14523 / NRRL B-16468 / INA 2240</strain>
    </source>
</reference>